<keyword evidence="1" id="KW-0175">Coiled coil</keyword>
<organism evidence="2 3">
    <name type="scientific">Lactobacillus paragasseri JV-V03</name>
    <dbReference type="NCBI Taxonomy" id="525326"/>
    <lineage>
        <taxon>Bacteria</taxon>
        <taxon>Bacillati</taxon>
        <taxon>Bacillota</taxon>
        <taxon>Bacilli</taxon>
        <taxon>Lactobacillales</taxon>
        <taxon>Lactobacillaceae</taxon>
        <taxon>Lactobacillus</taxon>
    </lineage>
</organism>
<evidence type="ECO:0000313" key="3">
    <source>
        <dbReference type="Proteomes" id="UP000003672"/>
    </source>
</evidence>
<dbReference type="RefSeq" id="WP_003649158.1">
    <property type="nucleotide sequence ID" value="NZ_CP040500.1"/>
</dbReference>
<evidence type="ECO:0000256" key="1">
    <source>
        <dbReference type="SAM" id="Coils"/>
    </source>
</evidence>
<comment type="caution">
    <text evidence="2">The sequence shown here is derived from an EMBL/GenBank/DDBJ whole genome shotgun (WGS) entry which is preliminary data.</text>
</comment>
<sequence>MFTGILIVIIGFLFFYILGSKSTSSNNETNSISNSENNDDIYSEYFRIMNLRPKFKDYYGRDMDYPKYNDKYDTGTEFKLRQLLLLVWFSRTKKGRLVTTSIPQYFYYNYNINGNKLLQHFIARGWISEDDERYILSNGGKEVAKQYAALWELHRNNQFPFCLDEDYPNWNDGELLKEYYKKEINYLKAEINYTKKIIAFYEKTPSFFTSKEEQQHEIQTEKADIKRLTNQINKDRDKISLEVQY</sequence>
<accession>A0AA86ZUG0</accession>
<dbReference type="Proteomes" id="UP000003672">
    <property type="component" value="Unassembled WGS sequence"/>
</dbReference>
<name>A0AA86ZUG0_9LACO</name>
<evidence type="ECO:0000313" key="2">
    <source>
        <dbReference type="EMBL" id="EFJ70537.1"/>
    </source>
</evidence>
<dbReference type="AlphaFoldDB" id="A0AA86ZUG0"/>
<proteinExistence type="predicted"/>
<reference evidence="2 3" key="1">
    <citation type="submission" date="2010-06" db="EMBL/GenBank/DDBJ databases">
        <authorList>
            <person name="Muzny D."/>
            <person name="Qin X."/>
            <person name="Buhay C."/>
            <person name="Dugan-Rocha S."/>
            <person name="Ding Y."/>
            <person name="Chen G."/>
            <person name="Hawes A."/>
            <person name="Holder M."/>
            <person name="Jhangiani S."/>
            <person name="Johnson A."/>
            <person name="Khan Z."/>
            <person name="Li Z."/>
            <person name="Liu W."/>
            <person name="Liu X."/>
            <person name="Perez L."/>
            <person name="Shen H."/>
            <person name="Wang Q."/>
            <person name="Watt J."/>
            <person name="Xi L."/>
            <person name="Xin Y."/>
            <person name="Zhou J."/>
            <person name="Deng J."/>
            <person name="Jiang H."/>
            <person name="Liu Y."/>
            <person name="Qu J."/>
            <person name="Song X.-Z."/>
            <person name="Zhang L."/>
            <person name="Villasana D."/>
            <person name="Johnson A."/>
            <person name="Liu J."/>
            <person name="Liyanage D."/>
            <person name="Lorensuhewa L."/>
            <person name="Robinson T."/>
            <person name="Song A."/>
            <person name="Song B.-B."/>
            <person name="Dinh H."/>
            <person name="Thornton R."/>
            <person name="Coyle M."/>
            <person name="Francisco L."/>
            <person name="Jackson L."/>
            <person name="Javaid M."/>
            <person name="Korchina V."/>
            <person name="Kovar C."/>
            <person name="Mata R."/>
            <person name="Mathew T."/>
            <person name="Ngo R."/>
            <person name="Nguyen L."/>
            <person name="Nguyen N."/>
            <person name="Okwuonu G."/>
            <person name="Ongeri F."/>
            <person name="Pham C."/>
            <person name="Simmons D."/>
            <person name="Wilczek-Boney K."/>
            <person name="Hale W."/>
            <person name="Jakkamsetti A."/>
            <person name="Pham P."/>
            <person name="Ruth R."/>
            <person name="San Lucas F."/>
            <person name="Warren J."/>
            <person name="Zhang J."/>
            <person name="Zhao Z."/>
            <person name="Zhou C."/>
            <person name="Zhu D."/>
            <person name="Lee S."/>
            <person name="Bess C."/>
            <person name="Blankenburg K."/>
            <person name="Forbes L."/>
            <person name="Fu Q."/>
            <person name="Gubbala S."/>
            <person name="Hirani K."/>
            <person name="Jayaseelan J.C."/>
            <person name="Lara F."/>
            <person name="Munidasa M."/>
            <person name="Palculict T."/>
            <person name="Patil S."/>
            <person name="Pu L.-L."/>
            <person name="Saada N."/>
            <person name="Tang L."/>
            <person name="Weissenberger G."/>
            <person name="Zhu Y."/>
            <person name="Hemphill L."/>
            <person name="Shang Y."/>
            <person name="Youmans B."/>
            <person name="Ayvaz T."/>
            <person name="Ross M."/>
            <person name="Santibanez J."/>
            <person name="Aqrawi P."/>
            <person name="Gross S."/>
            <person name="Joshi V."/>
            <person name="Fowler G."/>
            <person name="Nazareth L."/>
            <person name="Reid J."/>
            <person name="Worley K."/>
            <person name="Petrosino J."/>
            <person name="Highlander S."/>
            <person name="Gibbs R."/>
        </authorList>
    </citation>
    <scope>NUCLEOTIDE SEQUENCE [LARGE SCALE GENOMIC DNA]</scope>
    <source>
        <strain evidence="2 3">JV-V03</strain>
    </source>
</reference>
<protein>
    <submittedName>
        <fullName evidence="2">Uncharacterized protein</fullName>
    </submittedName>
</protein>
<feature type="coiled-coil region" evidence="1">
    <location>
        <begin position="211"/>
        <end position="238"/>
    </location>
</feature>
<dbReference type="EMBL" id="ACGO02000001">
    <property type="protein sequence ID" value="EFJ70537.1"/>
    <property type="molecule type" value="Genomic_DNA"/>
</dbReference>
<gene>
    <name evidence="2" type="ORF">HMPREF0514_10981</name>
</gene>